<feature type="compositionally biased region" description="Polar residues" evidence="1">
    <location>
        <begin position="508"/>
        <end position="518"/>
    </location>
</feature>
<dbReference type="AlphaFoldDB" id="G0MST3"/>
<dbReference type="eggNOG" id="ENOG502RT9E">
    <property type="taxonomic scope" value="Eukaryota"/>
</dbReference>
<reference evidence="3" key="1">
    <citation type="submission" date="2011-07" db="EMBL/GenBank/DDBJ databases">
        <authorList>
            <consortium name="Caenorhabditis brenneri Sequencing and Analysis Consortium"/>
            <person name="Wilson R.K."/>
        </authorList>
    </citation>
    <scope>NUCLEOTIDE SEQUENCE [LARGE SCALE GENOMIC DNA]</scope>
    <source>
        <strain evidence="3">PB2801</strain>
    </source>
</reference>
<protein>
    <submittedName>
        <fullName evidence="2">Uncharacterized protein</fullName>
    </submittedName>
</protein>
<organism evidence="3">
    <name type="scientific">Caenorhabditis brenneri</name>
    <name type="common">Nematode worm</name>
    <dbReference type="NCBI Taxonomy" id="135651"/>
    <lineage>
        <taxon>Eukaryota</taxon>
        <taxon>Metazoa</taxon>
        <taxon>Ecdysozoa</taxon>
        <taxon>Nematoda</taxon>
        <taxon>Chromadorea</taxon>
        <taxon>Rhabditida</taxon>
        <taxon>Rhabditina</taxon>
        <taxon>Rhabditomorpha</taxon>
        <taxon>Rhabditoidea</taxon>
        <taxon>Rhabditidae</taxon>
        <taxon>Peloderinae</taxon>
        <taxon>Caenorhabditis</taxon>
    </lineage>
</organism>
<dbReference type="HOGENOM" id="CLU_014894_0_0_1"/>
<gene>
    <name evidence="2" type="ORF">CAEBREN_09483</name>
</gene>
<evidence type="ECO:0000313" key="2">
    <source>
        <dbReference type="EMBL" id="EGT43163.1"/>
    </source>
</evidence>
<dbReference type="OMA" id="VAEQCLW"/>
<proteinExistence type="predicted"/>
<feature type="compositionally biased region" description="Polar residues" evidence="1">
    <location>
        <begin position="366"/>
        <end position="376"/>
    </location>
</feature>
<keyword evidence="3" id="KW-1185">Reference proteome</keyword>
<sequence length="906" mass="100720">MSLSVADFINGRCAEHDFIRNSWRSLQRTMTMSDIRRMQRLIEQPGFCVKKFEETYLLKRLNPFAQNEEQRHISFSHLDCECGKAQNARDITAMKNQMSQFLEKWEDMMYQWQNDQPESYASDDYYEDDDLRQNTSMEEQEVQPVPAQKLVEIQKPAVVQKPVDIQKSVEVQKPAVVQKHEVFDNQAKAQKNEAEKQPHKPGSAVAEQCLWNVAHVSGQPAHSKNVAENPMQNKNAPSTSSIKASDVVISSKAAEQGSDVAKAEKDTAKAPKIDESPKPTSSKLEQVPSVKPTETKKEVSSGSVKATNLQVVVPAKSDAMKEVVAAANIQKTTAEPEAARTNTASSLPVTLSQEEPISVACTEETASLPSPLTQDGISPAITDISRTAGSPDSGMISDISEFKNMESEKTENESKEKDPAKMTGRDGRRYRKKLEAEKMAAEQSRAEEKSEGNPARASTESVGAESEEAVMTGKEKRRFKDKMRKEKKEQEKLEELMKEKEAAHQTKAKGTSETTASAEPSVDDAPSTSSPEKLDDAIVGPGLGAVDLAQEGTSEAVSVDSNAPNMESYSEVAEEGAEEQPKKLSKSQKKRAYKKAKGVYVVNENKKGHSVELLPGEYKIVKLDQSPRKADASEGGDGQAGMQSVEGSPNQQNKKVNFYVAGNLSKDILDNGKWLAYVIDDKNADGTPRIGEVDTEEVEKTIRLLDSQLTHSEQNVGPFVDDFDYNTLMSDKDAEQFVSQIAPELDPDYIRKVLAKSDQAVGGAGESLCPIEAMMDDYLPDMTPDDLENYLNYDANKIVFKTEFARRTAPLFVGNNQFKEFCIKYSKSKFDPKTIHTLIKKYIDARIVFHYEKFKKFADYEARRISACWGQVSENSPYALMVMLFINNKDSSVNFADIEKVLFPEI</sequence>
<evidence type="ECO:0000256" key="1">
    <source>
        <dbReference type="SAM" id="MobiDB-lite"/>
    </source>
</evidence>
<name>G0MST3_CAEBE</name>
<feature type="compositionally biased region" description="Polar residues" evidence="1">
    <location>
        <begin position="551"/>
        <end position="568"/>
    </location>
</feature>
<feature type="region of interest" description="Disordered" evidence="1">
    <location>
        <begin position="626"/>
        <end position="650"/>
    </location>
</feature>
<feature type="region of interest" description="Disordered" evidence="1">
    <location>
        <begin position="332"/>
        <end position="351"/>
    </location>
</feature>
<dbReference type="OrthoDB" id="5839405at2759"/>
<dbReference type="FunCoup" id="G0MST3">
    <property type="interactions" value="981"/>
</dbReference>
<feature type="compositionally biased region" description="Basic and acidic residues" evidence="1">
    <location>
        <begin position="261"/>
        <end position="277"/>
    </location>
</feature>
<feature type="compositionally biased region" description="Basic residues" evidence="1">
    <location>
        <begin position="583"/>
        <end position="596"/>
    </location>
</feature>
<dbReference type="InParanoid" id="G0MST3"/>
<feature type="compositionally biased region" description="Polar residues" evidence="1">
    <location>
        <begin position="340"/>
        <end position="351"/>
    </location>
</feature>
<feature type="compositionally biased region" description="Polar residues" evidence="1">
    <location>
        <begin position="641"/>
        <end position="650"/>
    </location>
</feature>
<feature type="compositionally biased region" description="Polar residues" evidence="1">
    <location>
        <begin position="230"/>
        <end position="243"/>
    </location>
</feature>
<feature type="region of interest" description="Disordered" evidence="1">
    <location>
        <begin position="366"/>
        <end position="596"/>
    </location>
</feature>
<dbReference type="Proteomes" id="UP000008068">
    <property type="component" value="Unassembled WGS sequence"/>
</dbReference>
<feature type="compositionally biased region" description="Basic and acidic residues" evidence="1">
    <location>
        <begin position="400"/>
        <end position="451"/>
    </location>
</feature>
<dbReference type="EMBL" id="GL379810">
    <property type="protein sequence ID" value="EGT43163.1"/>
    <property type="molecule type" value="Genomic_DNA"/>
</dbReference>
<accession>G0MST3</accession>
<feature type="region of interest" description="Disordered" evidence="1">
    <location>
        <begin position="220"/>
        <end position="303"/>
    </location>
</feature>
<feature type="compositionally biased region" description="Basic and acidic residues" evidence="1">
    <location>
        <begin position="483"/>
        <end position="504"/>
    </location>
</feature>
<evidence type="ECO:0000313" key="3">
    <source>
        <dbReference type="Proteomes" id="UP000008068"/>
    </source>
</evidence>